<evidence type="ECO:0000313" key="3">
    <source>
        <dbReference type="Proteomes" id="UP000236584"/>
    </source>
</evidence>
<organism evidence="2 3">
    <name type="scientific">Salinigranum rubrum</name>
    <dbReference type="NCBI Taxonomy" id="755307"/>
    <lineage>
        <taxon>Archaea</taxon>
        <taxon>Methanobacteriati</taxon>
        <taxon>Methanobacteriota</taxon>
        <taxon>Stenosarchaea group</taxon>
        <taxon>Halobacteria</taxon>
        <taxon>Halobacteriales</taxon>
        <taxon>Haloferacaceae</taxon>
        <taxon>Salinigranum</taxon>
    </lineage>
</organism>
<evidence type="ECO:0000256" key="1">
    <source>
        <dbReference type="SAM" id="MobiDB-lite"/>
    </source>
</evidence>
<name>A0A2I8VS47_9EURY</name>
<dbReference type="KEGG" id="srub:C2R22_24460"/>
<dbReference type="GeneID" id="35595318"/>
<dbReference type="Pfam" id="PF25925">
    <property type="entry name" value="DUF7970"/>
    <property type="match status" value="1"/>
</dbReference>
<gene>
    <name evidence="2" type="ORF">C2R22_24460</name>
</gene>
<keyword evidence="3" id="KW-1185">Reference proteome</keyword>
<dbReference type="Proteomes" id="UP000236584">
    <property type="component" value="Plasmid unnamed5"/>
</dbReference>
<feature type="compositionally biased region" description="Acidic residues" evidence="1">
    <location>
        <begin position="1"/>
        <end position="23"/>
    </location>
</feature>
<reference evidence="2 3" key="1">
    <citation type="submission" date="2018-01" db="EMBL/GenBank/DDBJ databases">
        <title>Complete genome sequence of Salinigranum rubrum GX10T, an extremely halophilic archaeon isolated from a marine solar saltern.</title>
        <authorList>
            <person name="Han S."/>
        </authorList>
    </citation>
    <scope>NUCLEOTIDE SEQUENCE [LARGE SCALE GENOMIC DNA]</scope>
    <source>
        <strain evidence="2 3">GX10</strain>
        <plasmid evidence="3">Plasmid unnamed5</plasmid>
    </source>
</reference>
<dbReference type="EMBL" id="CP026314">
    <property type="protein sequence ID" value="AUV84684.1"/>
    <property type="molecule type" value="Genomic_DNA"/>
</dbReference>
<dbReference type="RefSeq" id="WP_103428362.1">
    <property type="nucleotide sequence ID" value="NZ_CP026314.1"/>
</dbReference>
<dbReference type="OrthoDB" id="300423at2157"/>
<proteinExistence type="predicted"/>
<geneLocation type="plasmid" evidence="2 3">
    <name>unnamed5</name>
</geneLocation>
<feature type="compositionally biased region" description="Basic and acidic residues" evidence="1">
    <location>
        <begin position="35"/>
        <end position="56"/>
    </location>
</feature>
<protein>
    <submittedName>
        <fullName evidence="2">Uncharacterized protein</fullName>
    </submittedName>
</protein>
<accession>A0A2I8VS47</accession>
<feature type="region of interest" description="Disordered" evidence="1">
    <location>
        <begin position="1"/>
        <end position="59"/>
    </location>
</feature>
<dbReference type="InterPro" id="IPR058276">
    <property type="entry name" value="DUF7970"/>
</dbReference>
<evidence type="ECO:0000313" key="2">
    <source>
        <dbReference type="EMBL" id="AUV84684.1"/>
    </source>
</evidence>
<keyword evidence="2" id="KW-0614">Plasmid</keyword>
<dbReference type="AlphaFoldDB" id="A0A2I8VS47"/>
<sequence length="130" mass="14663">MSDDPFGDLDDAIGDQERDEDERSAESVGQTSQDPPRDPSTRDPPRDDPPAARELDEPAFEFSEAVQSPLYARQKSWDAFEDALDFDVQRALRDEGVRDVSKRELHDAALRVLAEHPEEVAEAVLDARRE</sequence>